<dbReference type="EMBL" id="JAMKFB020000002">
    <property type="protein sequence ID" value="KAL0199710.1"/>
    <property type="molecule type" value="Genomic_DNA"/>
</dbReference>
<gene>
    <name evidence="1" type="ORF">M9458_002897</name>
</gene>
<protein>
    <submittedName>
        <fullName evidence="1">Uncharacterized protein</fullName>
    </submittedName>
</protein>
<keyword evidence="2" id="KW-1185">Reference proteome</keyword>
<evidence type="ECO:0000313" key="2">
    <source>
        <dbReference type="Proteomes" id="UP001529510"/>
    </source>
</evidence>
<reference evidence="1 2" key="1">
    <citation type="submission" date="2024-05" db="EMBL/GenBank/DDBJ databases">
        <title>Genome sequencing and assembly of Indian major carp, Cirrhinus mrigala (Hamilton, 1822).</title>
        <authorList>
            <person name="Mohindra V."/>
            <person name="Chowdhury L.M."/>
            <person name="Lal K."/>
            <person name="Jena J.K."/>
        </authorList>
    </citation>
    <scope>NUCLEOTIDE SEQUENCE [LARGE SCALE GENOMIC DNA]</scope>
    <source>
        <strain evidence="1">CM1030</strain>
        <tissue evidence="1">Blood</tissue>
    </source>
</reference>
<proteinExistence type="predicted"/>
<feature type="non-terminal residue" evidence="1">
    <location>
        <position position="73"/>
    </location>
</feature>
<evidence type="ECO:0000313" key="1">
    <source>
        <dbReference type="EMBL" id="KAL0199710.1"/>
    </source>
</evidence>
<comment type="caution">
    <text evidence="1">The sequence shown here is derived from an EMBL/GenBank/DDBJ whole genome shotgun (WGS) entry which is preliminary data.</text>
</comment>
<name>A0ABD0RMG5_CIRMR</name>
<organism evidence="1 2">
    <name type="scientific">Cirrhinus mrigala</name>
    <name type="common">Mrigala</name>
    <dbReference type="NCBI Taxonomy" id="683832"/>
    <lineage>
        <taxon>Eukaryota</taxon>
        <taxon>Metazoa</taxon>
        <taxon>Chordata</taxon>
        <taxon>Craniata</taxon>
        <taxon>Vertebrata</taxon>
        <taxon>Euteleostomi</taxon>
        <taxon>Actinopterygii</taxon>
        <taxon>Neopterygii</taxon>
        <taxon>Teleostei</taxon>
        <taxon>Ostariophysi</taxon>
        <taxon>Cypriniformes</taxon>
        <taxon>Cyprinidae</taxon>
        <taxon>Labeoninae</taxon>
        <taxon>Labeonini</taxon>
        <taxon>Cirrhinus</taxon>
    </lineage>
</organism>
<dbReference type="AlphaFoldDB" id="A0ABD0RMG5"/>
<sequence length="73" mass="8347">DALLRPDYLFLLLEQGEKSLEGHTRLFVFLANLTSYPDDALCAFYDASLDITSSELRHFRGVDTGKKWISIPR</sequence>
<feature type="non-terminal residue" evidence="1">
    <location>
        <position position="1"/>
    </location>
</feature>
<accession>A0ABD0RMG5</accession>
<dbReference type="Proteomes" id="UP001529510">
    <property type="component" value="Unassembled WGS sequence"/>
</dbReference>